<gene>
    <name evidence="2" type="ORF">S12H4_17252</name>
</gene>
<name>X1RU47_9ZZZZ</name>
<sequence>VTPNLGAAAYVKKALGNDIKQLDLLKNVELTYDDFTALKKYCEKKNILFLSTPHSFDAIDFLAISG</sequence>
<dbReference type="InterPro" id="IPR013132">
    <property type="entry name" value="PseI/NeuA/B-like_N"/>
</dbReference>
<proteinExistence type="predicted"/>
<reference evidence="2" key="1">
    <citation type="journal article" date="2014" name="Front. Microbiol.">
        <title>High frequency of phylogenetically diverse reductive dehalogenase-homologous genes in deep subseafloor sedimentary metagenomes.</title>
        <authorList>
            <person name="Kawai M."/>
            <person name="Futagami T."/>
            <person name="Toyoda A."/>
            <person name="Takaki Y."/>
            <person name="Nishi S."/>
            <person name="Hori S."/>
            <person name="Arai W."/>
            <person name="Tsubouchi T."/>
            <person name="Morono Y."/>
            <person name="Uchiyama I."/>
            <person name="Ito T."/>
            <person name="Fujiyama A."/>
            <person name="Inagaki F."/>
            <person name="Takami H."/>
        </authorList>
    </citation>
    <scope>NUCLEOTIDE SEQUENCE</scope>
    <source>
        <strain evidence="2">Expedition CK06-06</strain>
    </source>
</reference>
<feature type="domain" description="PseI/NeuA/B-like" evidence="1">
    <location>
        <begin position="6"/>
        <end position="62"/>
    </location>
</feature>
<accession>X1RU47</accession>
<organism evidence="2">
    <name type="scientific">marine sediment metagenome</name>
    <dbReference type="NCBI Taxonomy" id="412755"/>
    <lineage>
        <taxon>unclassified sequences</taxon>
        <taxon>metagenomes</taxon>
        <taxon>ecological metagenomes</taxon>
    </lineage>
</organism>
<dbReference type="InterPro" id="IPR013785">
    <property type="entry name" value="Aldolase_TIM"/>
</dbReference>
<dbReference type="GO" id="GO:0016051">
    <property type="term" value="P:carbohydrate biosynthetic process"/>
    <property type="evidence" value="ECO:0007669"/>
    <property type="project" value="InterPro"/>
</dbReference>
<feature type="non-terminal residue" evidence="2">
    <location>
        <position position="1"/>
    </location>
</feature>
<protein>
    <recommendedName>
        <fullName evidence="1">PseI/NeuA/B-like domain-containing protein</fullName>
    </recommendedName>
</protein>
<dbReference type="Gene3D" id="3.20.20.70">
    <property type="entry name" value="Aldolase class I"/>
    <property type="match status" value="1"/>
</dbReference>
<dbReference type="Pfam" id="PF03102">
    <property type="entry name" value="NeuB"/>
    <property type="match status" value="1"/>
</dbReference>
<dbReference type="SUPFAM" id="SSF51569">
    <property type="entry name" value="Aldolase"/>
    <property type="match status" value="1"/>
</dbReference>
<dbReference type="EMBL" id="BARW01008416">
    <property type="protein sequence ID" value="GAI84193.1"/>
    <property type="molecule type" value="Genomic_DNA"/>
</dbReference>
<evidence type="ECO:0000313" key="2">
    <source>
        <dbReference type="EMBL" id="GAI84193.1"/>
    </source>
</evidence>
<evidence type="ECO:0000259" key="1">
    <source>
        <dbReference type="Pfam" id="PF03102"/>
    </source>
</evidence>
<dbReference type="AlphaFoldDB" id="X1RU47"/>
<comment type="caution">
    <text evidence="2">The sequence shown here is derived from an EMBL/GenBank/DDBJ whole genome shotgun (WGS) entry which is preliminary data.</text>
</comment>